<feature type="transmembrane region" description="Helical" evidence="1">
    <location>
        <begin position="16"/>
        <end position="35"/>
    </location>
</feature>
<accession>A0A0F9WSI3</accession>
<gene>
    <name evidence="2" type="ORF">AAJ76_1100039087</name>
</gene>
<dbReference type="VEuPathDB" id="MicrosporidiaDB:AAJ76_1100039087"/>
<evidence type="ECO:0000313" key="3">
    <source>
        <dbReference type="Proteomes" id="UP000034350"/>
    </source>
</evidence>
<keyword evidence="1" id="KW-0472">Membrane</keyword>
<keyword evidence="1" id="KW-0812">Transmembrane</keyword>
<proteinExistence type="predicted"/>
<dbReference type="RefSeq" id="XP_024331565.1">
    <property type="nucleotide sequence ID" value="XM_024473755.1"/>
</dbReference>
<evidence type="ECO:0000313" key="2">
    <source>
        <dbReference type="EMBL" id="KKO75823.1"/>
    </source>
</evidence>
<name>A0A0F9WSI3_9MICR</name>
<dbReference type="Proteomes" id="UP000034350">
    <property type="component" value="Unassembled WGS sequence"/>
</dbReference>
<reference evidence="2 3" key="1">
    <citation type="journal article" date="2015" name="Environ. Microbiol.">
        <title>Genome analyses suggest the presence of polyploidy and recent human-driven expansions in eight global populations of the honeybee pathogen Nosema ceranae.</title>
        <authorList>
            <person name="Pelin A."/>
            <person name="Selman M."/>
            <person name="Aris-Brosou S."/>
            <person name="Farinelli L."/>
            <person name="Corradi N."/>
        </authorList>
    </citation>
    <scope>NUCLEOTIDE SEQUENCE [LARGE SCALE GENOMIC DNA]</scope>
    <source>
        <strain evidence="2 3">PA08 1199</strain>
    </source>
</reference>
<protein>
    <submittedName>
        <fullName evidence="2">Uncharacterized protein</fullName>
    </submittedName>
</protein>
<dbReference type="AlphaFoldDB" id="A0A0F9WSI3"/>
<keyword evidence="3" id="KW-1185">Reference proteome</keyword>
<keyword evidence="1" id="KW-1133">Transmembrane helix</keyword>
<dbReference type="EMBL" id="JPQZ01000011">
    <property type="protein sequence ID" value="KKO75823.1"/>
    <property type="molecule type" value="Genomic_DNA"/>
</dbReference>
<organism evidence="2 3">
    <name type="scientific">Vairimorpha ceranae</name>
    <dbReference type="NCBI Taxonomy" id="40302"/>
    <lineage>
        <taxon>Eukaryota</taxon>
        <taxon>Fungi</taxon>
        <taxon>Fungi incertae sedis</taxon>
        <taxon>Microsporidia</taxon>
        <taxon>Nosematidae</taxon>
        <taxon>Vairimorpha</taxon>
    </lineage>
</organism>
<dbReference type="VEuPathDB" id="MicrosporidiaDB:G9O61_00g014440"/>
<dbReference type="VEuPathDB" id="MicrosporidiaDB:NCER_101932"/>
<dbReference type="GeneID" id="36318652"/>
<comment type="caution">
    <text evidence="2">The sequence shown here is derived from an EMBL/GenBank/DDBJ whole genome shotgun (WGS) entry which is preliminary data.</text>
</comment>
<evidence type="ECO:0000256" key="1">
    <source>
        <dbReference type="SAM" id="Phobius"/>
    </source>
</evidence>
<feature type="transmembrane region" description="Helical" evidence="1">
    <location>
        <begin position="116"/>
        <end position="138"/>
    </location>
</feature>
<sequence>MNVFTANLHKNEKRCILLFICYMYTLLINFTILLAQYRYNLSVLASNTTTMETSFIVKLCNLDNNDSESIGINDSESIGIDDSKSIDVDDNKKLVDPAKRKKVSKLWRQILLKWKWIVGGVFTILLSFIVIFCVAYAGENVKSLVQKNVPHSNLMTNSTSPFDAVNNNQSIVIKSKNSSIFKNFLNEPCCSCNSGFNALEFMFGKPEYIELYKKIYKNGPLFVDTKNVVYKNCIKEPHEEMIKFLLNLSDNLKSTATVVNAFLVREIQNSTGDKLGFFDNITKNDIIDFNKAISQDNCQNTKNDLTTSYFIDLFKNDFIFSKMIFVKKYDLYNESEDYFFEFLTLWTQHVKNINKKNDEIICKLSINRYKLALGKMHELLSKKLKNMTVDQKLKLEDLYLKIYKLDSIMSKITGKLHKLFGIDKSQLQNFKNSSNYFDILLDILLFGTYHDLFAK</sequence>